<dbReference type="RefSeq" id="WP_044193925.1">
    <property type="nucleotide sequence ID" value="NZ_JMCB01000013.1"/>
</dbReference>
<feature type="chain" id="PRO_5001799431" description="Lipoprotein" evidence="1">
    <location>
        <begin position="25"/>
        <end position="265"/>
    </location>
</feature>
<reference evidence="2 3" key="1">
    <citation type="submission" date="2014-04" db="EMBL/GenBank/DDBJ databases">
        <title>Genome assembly of Hyalangium minutum DSM 14724.</title>
        <authorList>
            <person name="Sharma G."/>
            <person name="Subramanian S."/>
        </authorList>
    </citation>
    <scope>NUCLEOTIDE SEQUENCE [LARGE SCALE GENOMIC DNA]</scope>
    <source>
        <strain evidence="2 3">DSM 14724</strain>
    </source>
</reference>
<name>A0A085WB69_9BACT</name>
<evidence type="ECO:0008006" key="4">
    <source>
        <dbReference type="Google" id="ProtNLM"/>
    </source>
</evidence>
<keyword evidence="3" id="KW-1185">Reference proteome</keyword>
<sequence length="265" mass="30408">MQRLARTLFVSLGLLLALPSVARADGLGTISYGDNCWGSGADADRDGLNDDCEYQLAYWFMPKLWFDSGESGFDRRPYYSVKNLSFSTRTVQIFYLDTFYDDTGVTTGHDGDPEFQLFELHYSAGRWYLDWAYLSAHRKSSCDSSAWYQYNQLEYDTSDTRNGYRGWPTLYVAEDKHATYNNLSTCDAGCLLQDYCSRTTVQFLDTTDRLVSRNVGSRTVQLINSVVLNGKTERILDDAPFKGWDDQWYRPNSEGYGRHLIDFGF</sequence>
<evidence type="ECO:0000256" key="1">
    <source>
        <dbReference type="SAM" id="SignalP"/>
    </source>
</evidence>
<evidence type="ECO:0000313" key="3">
    <source>
        <dbReference type="Proteomes" id="UP000028725"/>
    </source>
</evidence>
<gene>
    <name evidence="2" type="ORF">DB31_1950</name>
</gene>
<dbReference type="AlphaFoldDB" id="A0A085WB69"/>
<evidence type="ECO:0000313" key="2">
    <source>
        <dbReference type="EMBL" id="KFE64932.1"/>
    </source>
</evidence>
<accession>A0A085WB69</accession>
<proteinExistence type="predicted"/>
<dbReference type="OrthoDB" id="5498059at2"/>
<dbReference type="PATRIC" id="fig|394096.3.peg.6285"/>
<protein>
    <recommendedName>
        <fullName evidence="4">Lipoprotein</fullName>
    </recommendedName>
</protein>
<comment type="caution">
    <text evidence="2">The sequence shown here is derived from an EMBL/GenBank/DDBJ whole genome shotgun (WGS) entry which is preliminary data.</text>
</comment>
<organism evidence="2 3">
    <name type="scientific">Hyalangium minutum</name>
    <dbReference type="NCBI Taxonomy" id="394096"/>
    <lineage>
        <taxon>Bacteria</taxon>
        <taxon>Pseudomonadati</taxon>
        <taxon>Myxococcota</taxon>
        <taxon>Myxococcia</taxon>
        <taxon>Myxococcales</taxon>
        <taxon>Cystobacterineae</taxon>
        <taxon>Archangiaceae</taxon>
        <taxon>Hyalangium</taxon>
    </lineage>
</organism>
<dbReference type="Proteomes" id="UP000028725">
    <property type="component" value="Unassembled WGS sequence"/>
</dbReference>
<dbReference type="EMBL" id="JMCB01000013">
    <property type="protein sequence ID" value="KFE64932.1"/>
    <property type="molecule type" value="Genomic_DNA"/>
</dbReference>
<keyword evidence="1" id="KW-0732">Signal</keyword>
<feature type="signal peptide" evidence="1">
    <location>
        <begin position="1"/>
        <end position="24"/>
    </location>
</feature>